<accession>A0A060H7X4</accession>
<dbReference type="Gene3D" id="2.10.260.10">
    <property type="match status" value="1"/>
</dbReference>
<sequence>MHTTNLRKVGGSIMLAVPPAFLDQLHLEVGATVGLAVTDGRLVIEPVLHPQYTLDQLLAEAEASGAYPLPPEEREWVDAPAVGRELI</sequence>
<dbReference type="EMBL" id="CP006697">
    <property type="protein sequence ID" value="AIC11708.1"/>
    <property type="molecule type" value="Genomic_DNA"/>
</dbReference>
<proteinExistence type="predicted"/>
<dbReference type="HOGENOM" id="CLU_150554_2_0_6"/>
<dbReference type="InterPro" id="IPR007159">
    <property type="entry name" value="SpoVT-AbrB_dom"/>
</dbReference>
<dbReference type="Proteomes" id="UP000027215">
    <property type="component" value="Plasmid unnamed1"/>
</dbReference>
<geneLocation type="plasmid" evidence="2 3">
    <name>unnamed1</name>
</geneLocation>
<dbReference type="GO" id="GO:0003677">
    <property type="term" value="F:DNA binding"/>
    <property type="evidence" value="ECO:0007669"/>
    <property type="project" value="InterPro"/>
</dbReference>
<dbReference type="SUPFAM" id="SSF89447">
    <property type="entry name" value="AbrB/MazE/MraZ-like"/>
    <property type="match status" value="1"/>
</dbReference>
<evidence type="ECO:0000313" key="3">
    <source>
        <dbReference type="Proteomes" id="UP000027215"/>
    </source>
</evidence>
<dbReference type="PATRIC" id="fig|155920.8.peg.3251"/>
<dbReference type="InterPro" id="IPR037914">
    <property type="entry name" value="SpoVT-AbrB_sf"/>
</dbReference>
<dbReference type="RefSeq" id="WP_013087943.1">
    <property type="nucleotide sequence ID" value="NZ_CP006697.1"/>
</dbReference>
<organism evidence="2 3">
    <name type="scientific">Xylella fastidiosa subsp. sandyi Ann-1</name>
    <dbReference type="NCBI Taxonomy" id="155920"/>
    <lineage>
        <taxon>Bacteria</taxon>
        <taxon>Pseudomonadati</taxon>
        <taxon>Pseudomonadota</taxon>
        <taxon>Gammaproteobacteria</taxon>
        <taxon>Lysobacterales</taxon>
        <taxon>Lysobacteraceae</taxon>
        <taxon>Xylella</taxon>
    </lineage>
</organism>
<dbReference type="AlphaFoldDB" id="A0A060H7X4"/>
<dbReference type="KEGG" id="xfs:D934_13745"/>
<reference evidence="2 3" key="1">
    <citation type="submission" date="2013-08" db="EMBL/GenBank/DDBJ databases">
        <title>Xylella fastidiosa sandyi ann1 annotation.</title>
        <authorList>
            <person name="Stouthamer R."/>
            <person name="Nunney L."/>
        </authorList>
    </citation>
    <scope>NUCLEOTIDE SEQUENCE [LARGE SCALE GENOMIC DNA]</scope>
    <source>
        <strain evidence="3">ann-1</strain>
        <plasmid evidence="3">Plasmid unnamed1</plasmid>
    </source>
</reference>
<gene>
    <name evidence="2" type="ORF">D934_13745</name>
</gene>
<evidence type="ECO:0000259" key="1">
    <source>
        <dbReference type="SMART" id="SM00966"/>
    </source>
</evidence>
<name>A0A060H7X4_XYLFS</name>
<evidence type="ECO:0000313" key="2">
    <source>
        <dbReference type="EMBL" id="AIC11708.1"/>
    </source>
</evidence>
<dbReference type="Pfam" id="PF04014">
    <property type="entry name" value="MazE_antitoxin"/>
    <property type="match status" value="1"/>
</dbReference>
<keyword evidence="2" id="KW-0614">Plasmid</keyword>
<protein>
    <submittedName>
        <fullName evidence="2">Antitoxin</fullName>
    </submittedName>
</protein>
<dbReference type="SMART" id="SM00966">
    <property type="entry name" value="SpoVT_AbrB"/>
    <property type="match status" value="1"/>
</dbReference>
<feature type="domain" description="SpoVT-AbrB" evidence="1">
    <location>
        <begin position="7"/>
        <end position="52"/>
    </location>
</feature>